<evidence type="ECO:0000313" key="3">
    <source>
        <dbReference type="EMBL" id="KAJ5105108.1"/>
    </source>
</evidence>
<name>A0A9W9FRQ9_9EURO</name>
<comment type="caution">
    <text evidence="3">The sequence shown here is derived from an EMBL/GenBank/DDBJ whole genome shotgun (WGS) entry which is preliminary data.</text>
</comment>
<sequence length="693" mass="74942">MEQPAMSWPEPLHENSLIPGEDEFSNFLEFNMQFPDLEGHGPGHSHSQQHSLPTDSEITQHPRPQVQYPGQMEGLAMDFNGQGPVQSHQLPYSAPPMAPGFCTPTSQSMPHQSSQHYMQGQPAIPPTPNSIELQGNAARYGHHAEENHEMYDRYARINEEQALYTPLVSPAMTPLENQFRLPEYTIPGEYFTPLTSPALEAQNANNSNNGYPYPSRQVSDVGFVPTTAEVNPLPGASAPPSPSVIRKTHRRRPSTTPRLAGRNKVKQSPSIRAQAQRKRTLVNANSEEFYQSLNQELDGIKPQNHDVRSLQASSTEGSGQDSVSPEPLSEPLMPPPALPPPRKSPAIAPQTAQSPGTAATPATLMRIQRSQPAQDSNQLSGQMQLVQPEFQDEVMEDIALPEAATPSTQLRPKVNRIDTAVHTGTASPVTSASVTPALEPRSATVDRTPGGSVAFSPRTVAMPSPTGSVPKKSEPSRVSSARKRPSLSSTHASPQLRPKISPSIQPLMRNEGESQFGELLRITACTDLNETLLGVTHDALYLASKSNYQHILDGTLPSGVSYPETLAENLSSKRTNHKLAEQGRRNRINSALKEIETLIPPEFVQARQAKEAAVAGTSKPGEKEKDKPANQAISKASAVEMAIDYIKALKMTLDQTAAKLAAAEANLAGKPDGKDPKEPAVNGVSNSTAKASK</sequence>
<feature type="region of interest" description="Disordered" evidence="1">
    <location>
        <begin position="298"/>
        <end position="380"/>
    </location>
</feature>
<feature type="compositionally biased region" description="Polar residues" evidence="1">
    <location>
        <begin position="422"/>
        <end position="434"/>
    </location>
</feature>
<dbReference type="InterPro" id="IPR036638">
    <property type="entry name" value="HLH_DNA-bd_sf"/>
</dbReference>
<dbReference type="Pfam" id="PF00010">
    <property type="entry name" value="HLH"/>
    <property type="match status" value="1"/>
</dbReference>
<dbReference type="Gene3D" id="4.10.280.10">
    <property type="entry name" value="Helix-loop-helix DNA-binding domain"/>
    <property type="match status" value="1"/>
</dbReference>
<feature type="region of interest" description="Disordered" evidence="1">
    <location>
        <begin position="32"/>
        <end position="61"/>
    </location>
</feature>
<reference evidence="3" key="2">
    <citation type="journal article" date="2023" name="IMA Fungus">
        <title>Comparative genomic study of the Penicillium genus elucidates a diverse pangenome and 15 lateral gene transfer events.</title>
        <authorList>
            <person name="Petersen C."/>
            <person name="Sorensen T."/>
            <person name="Nielsen M.R."/>
            <person name="Sondergaard T.E."/>
            <person name="Sorensen J.L."/>
            <person name="Fitzpatrick D.A."/>
            <person name="Frisvad J.C."/>
            <person name="Nielsen K.L."/>
        </authorList>
    </citation>
    <scope>NUCLEOTIDE SEQUENCE</scope>
    <source>
        <strain evidence="3">IBT 34128</strain>
    </source>
</reference>
<dbReference type="GO" id="GO:0046983">
    <property type="term" value="F:protein dimerization activity"/>
    <property type="evidence" value="ECO:0007669"/>
    <property type="project" value="InterPro"/>
</dbReference>
<evidence type="ECO:0000259" key="2">
    <source>
        <dbReference type="PROSITE" id="PS50888"/>
    </source>
</evidence>
<evidence type="ECO:0000313" key="4">
    <source>
        <dbReference type="Proteomes" id="UP001141434"/>
    </source>
</evidence>
<gene>
    <name evidence="3" type="ORF">NUU61_002455</name>
</gene>
<feature type="compositionally biased region" description="Polar residues" evidence="1">
    <location>
        <begin position="683"/>
        <end position="693"/>
    </location>
</feature>
<dbReference type="GeneID" id="81392205"/>
<reference evidence="3" key="1">
    <citation type="submission" date="2022-11" db="EMBL/GenBank/DDBJ databases">
        <authorList>
            <person name="Petersen C."/>
        </authorList>
    </citation>
    <scope>NUCLEOTIDE SEQUENCE</scope>
    <source>
        <strain evidence="3">IBT 34128</strain>
    </source>
</reference>
<accession>A0A9W9FRQ9</accession>
<evidence type="ECO:0000256" key="1">
    <source>
        <dbReference type="SAM" id="MobiDB-lite"/>
    </source>
</evidence>
<feature type="compositionally biased region" description="Polar residues" evidence="1">
    <location>
        <begin position="368"/>
        <end position="380"/>
    </location>
</feature>
<dbReference type="AlphaFoldDB" id="A0A9W9FRQ9"/>
<organism evidence="3 4">
    <name type="scientific">Penicillium alfredii</name>
    <dbReference type="NCBI Taxonomy" id="1506179"/>
    <lineage>
        <taxon>Eukaryota</taxon>
        <taxon>Fungi</taxon>
        <taxon>Dikarya</taxon>
        <taxon>Ascomycota</taxon>
        <taxon>Pezizomycotina</taxon>
        <taxon>Eurotiomycetes</taxon>
        <taxon>Eurotiomycetidae</taxon>
        <taxon>Eurotiales</taxon>
        <taxon>Aspergillaceae</taxon>
        <taxon>Penicillium</taxon>
    </lineage>
</organism>
<dbReference type="RefSeq" id="XP_056514104.1">
    <property type="nucleotide sequence ID" value="XM_056653037.1"/>
</dbReference>
<feature type="region of interest" description="Disordered" evidence="1">
    <location>
        <begin position="226"/>
        <end position="283"/>
    </location>
</feature>
<proteinExistence type="predicted"/>
<feature type="region of interest" description="Disordered" evidence="1">
    <location>
        <begin position="421"/>
        <end position="507"/>
    </location>
</feature>
<feature type="domain" description="BHLH" evidence="2">
    <location>
        <begin position="572"/>
        <end position="649"/>
    </location>
</feature>
<feature type="compositionally biased region" description="Polar residues" evidence="1">
    <location>
        <begin position="310"/>
        <end position="323"/>
    </location>
</feature>
<keyword evidence="4" id="KW-1185">Reference proteome</keyword>
<dbReference type="CDD" id="cd11392">
    <property type="entry name" value="bHLH_ScPHO4_like"/>
    <property type="match status" value="1"/>
</dbReference>
<dbReference type="EMBL" id="JAPMSZ010000004">
    <property type="protein sequence ID" value="KAJ5105108.1"/>
    <property type="molecule type" value="Genomic_DNA"/>
</dbReference>
<feature type="compositionally biased region" description="Pro residues" evidence="1">
    <location>
        <begin position="332"/>
        <end position="343"/>
    </location>
</feature>
<dbReference type="PROSITE" id="PS50888">
    <property type="entry name" value="BHLH"/>
    <property type="match status" value="1"/>
</dbReference>
<dbReference type="InterPro" id="IPR011598">
    <property type="entry name" value="bHLH_dom"/>
</dbReference>
<dbReference type="OrthoDB" id="5344169at2759"/>
<dbReference type="SUPFAM" id="SSF47459">
    <property type="entry name" value="HLH, helix-loop-helix DNA-binding domain"/>
    <property type="match status" value="1"/>
</dbReference>
<dbReference type="Proteomes" id="UP001141434">
    <property type="component" value="Unassembled WGS sequence"/>
</dbReference>
<dbReference type="SMART" id="SM00353">
    <property type="entry name" value="HLH"/>
    <property type="match status" value="1"/>
</dbReference>
<protein>
    <recommendedName>
        <fullName evidence="2">BHLH domain-containing protein</fullName>
    </recommendedName>
</protein>
<feature type="region of interest" description="Disordered" evidence="1">
    <location>
        <begin position="668"/>
        <end position="693"/>
    </location>
</feature>